<comment type="caution">
    <text evidence="7">The sequence shown here is derived from an EMBL/GenBank/DDBJ whole genome shotgun (WGS) entry which is preliminary data.</text>
</comment>
<comment type="subcellular location">
    <subcellularLocation>
        <location evidence="1">Membrane</location>
        <topology evidence="1">Multi-pass membrane protein</topology>
    </subcellularLocation>
</comment>
<dbReference type="Proteomes" id="UP000714915">
    <property type="component" value="Unassembled WGS sequence"/>
</dbReference>
<feature type="transmembrane region" description="Helical" evidence="5">
    <location>
        <begin position="35"/>
        <end position="53"/>
    </location>
</feature>
<dbReference type="InterPro" id="IPR026841">
    <property type="entry name" value="Aur1/Ipt1"/>
</dbReference>
<evidence type="ECO:0000256" key="1">
    <source>
        <dbReference type="ARBA" id="ARBA00004141"/>
    </source>
</evidence>
<reference evidence="7" key="2">
    <citation type="journal article" date="2021" name="Microbiome">
        <title>Successional dynamics and alternative stable states in a saline activated sludge microbial community over 9 years.</title>
        <authorList>
            <person name="Wang Y."/>
            <person name="Ye J."/>
            <person name="Ju F."/>
            <person name="Liu L."/>
            <person name="Boyd J.A."/>
            <person name="Deng Y."/>
            <person name="Parks D.H."/>
            <person name="Jiang X."/>
            <person name="Yin X."/>
            <person name="Woodcroft B.J."/>
            <person name="Tyson G.W."/>
            <person name="Hugenholtz P."/>
            <person name="Polz M.F."/>
            <person name="Zhang T."/>
        </authorList>
    </citation>
    <scope>NUCLEOTIDE SEQUENCE</scope>
    <source>
        <strain evidence="7">HKST-UBA09</strain>
    </source>
</reference>
<protein>
    <submittedName>
        <fullName evidence="7">Phosphatase PAP2 family protein</fullName>
    </submittedName>
</protein>
<evidence type="ECO:0000259" key="6">
    <source>
        <dbReference type="Pfam" id="PF14378"/>
    </source>
</evidence>
<feature type="transmembrane region" description="Helical" evidence="5">
    <location>
        <begin position="128"/>
        <end position="149"/>
    </location>
</feature>
<organism evidence="7 8">
    <name type="scientific">Candidatus Dojkabacteria bacterium</name>
    <dbReference type="NCBI Taxonomy" id="2099670"/>
    <lineage>
        <taxon>Bacteria</taxon>
        <taxon>Candidatus Dojkabacteria</taxon>
    </lineage>
</organism>
<dbReference type="PANTHER" id="PTHR31310:SF7">
    <property type="entry name" value="PA-PHOSPHATASE RELATED-FAMILY PROTEIN DDB_G0268928"/>
    <property type="match status" value="1"/>
</dbReference>
<evidence type="ECO:0000313" key="8">
    <source>
        <dbReference type="Proteomes" id="UP000714915"/>
    </source>
</evidence>
<dbReference type="AlphaFoldDB" id="A0A955LAA3"/>
<keyword evidence="2 5" id="KW-0812">Transmembrane</keyword>
<dbReference type="InterPro" id="IPR052185">
    <property type="entry name" value="IPC_Synthase-Related"/>
</dbReference>
<reference evidence="7" key="1">
    <citation type="submission" date="2020-04" db="EMBL/GenBank/DDBJ databases">
        <authorList>
            <person name="Zhang T."/>
        </authorList>
    </citation>
    <scope>NUCLEOTIDE SEQUENCE</scope>
    <source>
        <strain evidence="7">HKST-UBA09</strain>
    </source>
</reference>
<dbReference type="EMBL" id="JAGQLF010000032">
    <property type="protein sequence ID" value="MCA9386978.1"/>
    <property type="molecule type" value="Genomic_DNA"/>
</dbReference>
<accession>A0A955LAA3</accession>
<dbReference type="PANTHER" id="PTHR31310">
    <property type="match status" value="1"/>
</dbReference>
<keyword evidence="3 5" id="KW-1133">Transmembrane helix</keyword>
<dbReference type="SUPFAM" id="SSF48317">
    <property type="entry name" value="Acid phosphatase/Vanadium-dependent haloperoxidase"/>
    <property type="match status" value="1"/>
</dbReference>
<dbReference type="GO" id="GO:0016020">
    <property type="term" value="C:membrane"/>
    <property type="evidence" value="ECO:0007669"/>
    <property type="project" value="UniProtKB-SubCell"/>
</dbReference>
<dbReference type="Pfam" id="PF14378">
    <property type="entry name" value="PAP2_3"/>
    <property type="match status" value="1"/>
</dbReference>
<proteinExistence type="predicted"/>
<evidence type="ECO:0000256" key="5">
    <source>
        <dbReference type="SAM" id="Phobius"/>
    </source>
</evidence>
<evidence type="ECO:0000256" key="2">
    <source>
        <dbReference type="ARBA" id="ARBA00022692"/>
    </source>
</evidence>
<feature type="transmembrane region" description="Helical" evidence="5">
    <location>
        <begin position="246"/>
        <end position="262"/>
    </location>
</feature>
<keyword evidence="4 5" id="KW-0472">Membrane</keyword>
<evidence type="ECO:0000313" key="7">
    <source>
        <dbReference type="EMBL" id="MCA9386978.1"/>
    </source>
</evidence>
<feature type="transmembrane region" description="Helical" evidence="5">
    <location>
        <begin position="220"/>
        <end position="239"/>
    </location>
</feature>
<sequence>MNILKKIEELPIQHFRLLCISIIIFISFIDFGLGITFGMNTIIIIVCVMALVLHRGRQLFSDWLPALLIFYVYEVSRAHAYEISTALNRPLIIEELFKLEENIFGFLPNVRLQEIINPVITNPTLFDYIMFVFYGGFFWMWAVMGYYFWLKGRGLYKKYMYGLIGFSLFAVLIFILFPTAPPWYASDLGLIPNIDRIIWEFQYFGSVAFDNVQDIGRNDFAALPSLHTGWTFYMALFFTKINKWKGVWMFIVPAGVAFATWYGAEHYVIDSIVGAIFAIAAFIIVNYFFNDNFKLKRKIWK</sequence>
<evidence type="ECO:0000256" key="4">
    <source>
        <dbReference type="ARBA" id="ARBA00023136"/>
    </source>
</evidence>
<feature type="transmembrane region" description="Helical" evidence="5">
    <location>
        <begin position="12"/>
        <end position="29"/>
    </location>
</feature>
<name>A0A955LAA3_9BACT</name>
<feature type="domain" description="Inositolphosphotransferase Aur1/Ipt1" evidence="6">
    <location>
        <begin position="114"/>
        <end position="283"/>
    </location>
</feature>
<gene>
    <name evidence="7" type="ORF">KC669_03000</name>
</gene>
<feature type="transmembrane region" description="Helical" evidence="5">
    <location>
        <begin position="161"/>
        <end position="180"/>
    </location>
</feature>
<evidence type="ECO:0000256" key="3">
    <source>
        <dbReference type="ARBA" id="ARBA00022989"/>
    </source>
</evidence>
<dbReference type="Gene3D" id="1.20.144.10">
    <property type="entry name" value="Phosphatidic acid phosphatase type 2/haloperoxidase"/>
    <property type="match status" value="1"/>
</dbReference>
<dbReference type="InterPro" id="IPR036938">
    <property type="entry name" value="PAP2/HPO_sf"/>
</dbReference>
<feature type="transmembrane region" description="Helical" evidence="5">
    <location>
        <begin position="268"/>
        <end position="289"/>
    </location>
</feature>